<dbReference type="RefSeq" id="WP_258785710.1">
    <property type="nucleotide sequence ID" value="NZ_JANUGQ010000003.1"/>
</dbReference>
<evidence type="ECO:0000313" key="2">
    <source>
        <dbReference type="Proteomes" id="UP001431313"/>
    </source>
</evidence>
<reference evidence="1" key="1">
    <citation type="submission" date="2022-08" db="EMBL/GenBank/DDBJ databases">
        <authorList>
            <person name="Somphong A."/>
            <person name="Phongsopitanun W."/>
        </authorList>
    </citation>
    <scope>NUCLEOTIDE SEQUENCE</scope>
    <source>
        <strain evidence="1">LP05-1</strain>
    </source>
</reference>
<sequence length="201" mass="21461">MTRGRTRTPLDQEPALRRLTSTLTTGAAALTALVTLTGCGSSGPTDDLGLPAADDIASVEKFINTYSHCEELKVLGAKDDDPGAGKYFAKVANDPAFAVKERAACEDAESDTITILTISDMTKFMTANSAMEQKKAGESDEFLVGENFAVVPVDDDTVRALMTGGKLLYFTCQPKHQAEIPSGYTRQEPVKGCVLTNYVPS</sequence>
<gene>
    <name evidence="1" type="ORF">NX801_04975</name>
</gene>
<keyword evidence="2" id="KW-1185">Reference proteome</keyword>
<accession>A0ABT2CC77</accession>
<organism evidence="1 2">
    <name type="scientific">Streptomyces pyxinae</name>
    <dbReference type="NCBI Taxonomy" id="2970734"/>
    <lineage>
        <taxon>Bacteria</taxon>
        <taxon>Bacillati</taxon>
        <taxon>Actinomycetota</taxon>
        <taxon>Actinomycetes</taxon>
        <taxon>Kitasatosporales</taxon>
        <taxon>Streptomycetaceae</taxon>
        <taxon>Streptomyces</taxon>
    </lineage>
</organism>
<dbReference type="Proteomes" id="UP001431313">
    <property type="component" value="Unassembled WGS sequence"/>
</dbReference>
<evidence type="ECO:0008006" key="3">
    <source>
        <dbReference type="Google" id="ProtNLM"/>
    </source>
</evidence>
<comment type="caution">
    <text evidence="1">The sequence shown here is derived from an EMBL/GenBank/DDBJ whole genome shotgun (WGS) entry which is preliminary data.</text>
</comment>
<protein>
    <recommendedName>
        <fullName evidence="3">Lipoprotein</fullName>
    </recommendedName>
</protein>
<dbReference type="EMBL" id="JANUGQ010000003">
    <property type="protein sequence ID" value="MCS0635020.1"/>
    <property type="molecule type" value="Genomic_DNA"/>
</dbReference>
<evidence type="ECO:0000313" key="1">
    <source>
        <dbReference type="EMBL" id="MCS0635020.1"/>
    </source>
</evidence>
<proteinExistence type="predicted"/>
<name>A0ABT2CC77_9ACTN</name>